<evidence type="ECO:0000313" key="1">
    <source>
        <dbReference type="EMBL" id="OBJ82125.1"/>
    </source>
</evidence>
<evidence type="ECO:0000313" key="2">
    <source>
        <dbReference type="Proteomes" id="UP000093925"/>
    </source>
</evidence>
<dbReference type="EMBL" id="LZLM01000115">
    <property type="protein sequence ID" value="OBJ82125.1"/>
    <property type="molecule type" value="Genomic_DNA"/>
</dbReference>
<reference evidence="1 2" key="1">
    <citation type="submission" date="2016-06" db="EMBL/GenBank/DDBJ databases">
        <authorList>
            <person name="Kjaerup R.B."/>
            <person name="Dalgaard T.S."/>
            <person name="Juul-Madsen H.R."/>
        </authorList>
    </citation>
    <scope>NUCLEOTIDE SEQUENCE [LARGE SCALE GENOMIC DNA]</scope>
    <source>
        <strain evidence="1 2">1276495.2</strain>
    </source>
</reference>
<accession>A0A1A3KAR1</accession>
<sequence>MDPTVGILPRADLIPVGGPVQPTSAARSRWHAGVCARLPGTNPAMLELLQALATANLADA</sequence>
<gene>
    <name evidence="1" type="ORF">A5640_22760</name>
</gene>
<comment type="caution">
    <text evidence="1">The sequence shown here is derived from an EMBL/GenBank/DDBJ whole genome shotgun (WGS) entry which is preliminary data.</text>
</comment>
<organism evidence="1 2">
    <name type="scientific">Mycobacterium asiaticum</name>
    <dbReference type="NCBI Taxonomy" id="1790"/>
    <lineage>
        <taxon>Bacteria</taxon>
        <taxon>Bacillati</taxon>
        <taxon>Actinomycetota</taxon>
        <taxon>Actinomycetes</taxon>
        <taxon>Mycobacteriales</taxon>
        <taxon>Mycobacteriaceae</taxon>
        <taxon>Mycobacterium</taxon>
    </lineage>
</organism>
<protein>
    <submittedName>
        <fullName evidence="1">Uncharacterized protein</fullName>
    </submittedName>
</protein>
<dbReference type="AlphaFoldDB" id="A0A1A3KAR1"/>
<name>A0A1A3KAR1_MYCAS</name>
<dbReference type="Proteomes" id="UP000093925">
    <property type="component" value="Unassembled WGS sequence"/>
</dbReference>
<proteinExistence type="predicted"/>